<dbReference type="Gene3D" id="2.60.40.1120">
    <property type="entry name" value="Carboxypeptidase-like, regulatory domain"/>
    <property type="match status" value="1"/>
</dbReference>
<dbReference type="InterPro" id="IPR012910">
    <property type="entry name" value="Plug_dom"/>
</dbReference>
<dbReference type="NCBIfam" id="TIGR04056">
    <property type="entry name" value="OMP_RagA_SusC"/>
    <property type="match status" value="1"/>
</dbReference>
<evidence type="ECO:0000256" key="5">
    <source>
        <dbReference type="ARBA" id="ARBA00023136"/>
    </source>
</evidence>
<dbReference type="RefSeq" id="WP_199114518.1">
    <property type="nucleotide sequence ID" value="NZ_JAELVQ010000006.1"/>
</dbReference>
<protein>
    <submittedName>
        <fullName evidence="9">SusC/RagA family TonB-linked outer membrane protein</fullName>
    </submittedName>
</protein>
<dbReference type="Gene3D" id="2.170.130.10">
    <property type="entry name" value="TonB-dependent receptor, plug domain"/>
    <property type="match status" value="1"/>
</dbReference>
<evidence type="ECO:0000259" key="8">
    <source>
        <dbReference type="Pfam" id="PF07715"/>
    </source>
</evidence>
<accession>A0A8J7LMM7</accession>
<comment type="subcellular location">
    <subcellularLocation>
        <location evidence="1 7">Cell outer membrane</location>
        <topology evidence="1 7">Multi-pass membrane protein</topology>
    </subcellularLocation>
</comment>
<dbReference type="NCBIfam" id="TIGR04057">
    <property type="entry name" value="SusC_RagA_signa"/>
    <property type="match status" value="1"/>
</dbReference>
<keyword evidence="2 7" id="KW-0813">Transport</keyword>
<keyword evidence="6 7" id="KW-0998">Cell outer membrane</keyword>
<dbReference type="InterPro" id="IPR008969">
    <property type="entry name" value="CarboxyPept-like_regulatory"/>
</dbReference>
<evidence type="ECO:0000313" key="10">
    <source>
        <dbReference type="Proteomes" id="UP000610931"/>
    </source>
</evidence>
<gene>
    <name evidence="9" type="ORF">JF259_06595</name>
</gene>
<proteinExistence type="inferred from homology"/>
<dbReference type="InterPro" id="IPR023996">
    <property type="entry name" value="TonB-dep_OMP_SusC/RagA"/>
</dbReference>
<dbReference type="Gene3D" id="2.40.170.20">
    <property type="entry name" value="TonB-dependent receptor, beta-barrel domain"/>
    <property type="match status" value="1"/>
</dbReference>
<evidence type="ECO:0000313" key="9">
    <source>
        <dbReference type="EMBL" id="MBJ6367749.1"/>
    </source>
</evidence>
<dbReference type="InterPro" id="IPR037066">
    <property type="entry name" value="Plug_dom_sf"/>
</dbReference>
<dbReference type="AlphaFoldDB" id="A0A8J7LMM7"/>
<dbReference type="EMBL" id="JAELVQ010000006">
    <property type="protein sequence ID" value="MBJ6367749.1"/>
    <property type="molecule type" value="Genomic_DNA"/>
</dbReference>
<comment type="caution">
    <text evidence="9">The sequence shown here is derived from an EMBL/GenBank/DDBJ whole genome shotgun (WGS) entry which is preliminary data.</text>
</comment>
<dbReference type="InterPro" id="IPR036942">
    <property type="entry name" value="Beta-barrel_TonB_sf"/>
</dbReference>
<comment type="similarity">
    <text evidence="7">Belongs to the TonB-dependent receptor family.</text>
</comment>
<keyword evidence="3 7" id="KW-1134">Transmembrane beta strand</keyword>
<dbReference type="Pfam" id="PF07715">
    <property type="entry name" value="Plug"/>
    <property type="match status" value="1"/>
</dbReference>
<feature type="domain" description="TonB-dependent receptor plug" evidence="8">
    <location>
        <begin position="234"/>
        <end position="360"/>
    </location>
</feature>
<reference evidence="9" key="1">
    <citation type="submission" date="2020-12" db="EMBL/GenBank/DDBJ databases">
        <title>Snuella sp. nov., isolated from sediment in Incheon.</title>
        <authorList>
            <person name="Kim W."/>
        </authorList>
    </citation>
    <scope>NUCLEOTIDE SEQUENCE</scope>
    <source>
        <strain evidence="9">CAU 1569</strain>
    </source>
</reference>
<dbReference type="InterPro" id="IPR039426">
    <property type="entry name" value="TonB-dep_rcpt-like"/>
</dbReference>
<dbReference type="SUPFAM" id="SSF56935">
    <property type="entry name" value="Porins"/>
    <property type="match status" value="1"/>
</dbReference>
<evidence type="ECO:0000256" key="7">
    <source>
        <dbReference type="PROSITE-ProRule" id="PRU01360"/>
    </source>
</evidence>
<dbReference type="FunFam" id="2.60.40.1120:FF:000003">
    <property type="entry name" value="Outer membrane protein Omp121"/>
    <property type="match status" value="1"/>
</dbReference>
<keyword evidence="5 7" id="KW-0472">Membrane</keyword>
<evidence type="ECO:0000256" key="6">
    <source>
        <dbReference type="ARBA" id="ARBA00023237"/>
    </source>
</evidence>
<dbReference type="Pfam" id="PF13715">
    <property type="entry name" value="CarbopepD_reg_2"/>
    <property type="match status" value="1"/>
</dbReference>
<sequence length="1184" mass="132321">MKILFKVKSNDFTLFKFDLKMKITSFFILVTLFQIHANTYSQNFRISLDLENVSIEKVLEEIEMASDFKFFVNTDQVDIKRIVSIKAKKERISKILKYLFDKQPVTFRVIDEQIVLKSNVKENKIKQPKIPHIELSNIKPQEGIVKGQVVDGNAMPLLGVTVIVKGTSIGTSTDFDGNYTLKIKDSNAILVFSYLGFTTKEVPVANQTTINVTLKESASELDEIVLIGYQKVHKSEVTSSISSVKAEAIEGIPVLNVSGILATQVTGMQNVTMTGAPAGRGALVIRGNTAIGADIDPDIAYSSPLYVVDGVQTSLEDLAGYGVSNQDFLASLNPNDIESIDVLKDASAAAIYGSRGANGVIIIQTKRGAALAKPEFTFSSNVGFQPKPDLVPMYVGAAERNAKWDMLNKWWATYERQNGQTPMMLSDSLNPAFNNNVDYQDLFYRSGVTQKYNVSMRGGSEETNYRFGLGYDDIEGVIKGTGVERITFSSNLNFKAGKKFRNQLITRFTHNDQRTGQGNPYQGAFNLNSTLPVNPAQLNSSLFYISDEKRMSLAGELNDKMNTDRSVNLTLSNFATLDLFDGLSLNSQLTYVYDSNKKNFYEPSTIRPEGDGFASYALYNRNNLNADTYLSYFKDFGSGDHSVTAVLGNRVDFNQYENMRLSAIGFGSDAIKVINARYTNEEISGDTSIESNALLSYYGRGSYNYKDRYQMMLTYSRDGSSKFGSDVRWADFYSVSGGWTLTEEPFIESILPEAVNYLKVRGSWGINGKQMGSNNARFGAYNLGYGGNAYWANQMSVSTYGGVTGVIPNYNRMANNKLSWEETEQWDIGVDLDMFNHRLSLTFDAYHKTTDQLLFDTTFPNYSGYNYAQANIAGVINYGWEAQIRYKVFPRTSDFKLDLMAGFARNENFVSKLPNGNRDYINNNQNYGYVVGLPLNLYRMFVNDYIIDDLSQLPVNPFTGEALRGKSAWAAIRPGFPIWQDLNGDYLLNEDHDLKLATEFSPIPDIQGSFNINFQYKGWYLQAYSQFSFGADIKNTVLNAYMDAYDRTGDAWARTGLADLSAHTFWEQPGDGAAGVDFPALYPTTGSIGGPFYGFRGNQTMWLDSGDYWRITNAAVGYTFDKGETFMKNIGLSRLRIFASVLNPYQWQRSNKVVDASMVDARGYTYGNGYPQAKTISIGIDTKF</sequence>
<evidence type="ECO:0000256" key="2">
    <source>
        <dbReference type="ARBA" id="ARBA00022448"/>
    </source>
</evidence>
<evidence type="ECO:0000256" key="1">
    <source>
        <dbReference type="ARBA" id="ARBA00004571"/>
    </source>
</evidence>
<keyword evidence="10" id="KW-1185">Reference proteome</keyword>
<evidence type="ECO:0000256" key="4">
    <source>
        <dbReference type="ARBA" id="ARBA00022692"/>
    </source>
</evidence>
<dbReference type="Proteomes" id="UP000610931">
    <property type="component" value="Unassembled WGS sequence"/>
</dbReference>
<evidence type="ECO:0000256" key="3">
    <source>
        <dbReference type="ARBA" id="ARBA00022452"/>
    </source>
</evidence>
<dbReference type="InterPro" id="IPR023997">
    <property type="entry name" value="TonB-dep_OMP_SusC/RagA_CS"/>
</dbReference>
<dbReference type="GO" id="GO:0009279">
    <property type="term" value="C:cell outer membrane"/>
    <property type="evidence" value="ECO:0007669"/>
    <property type="project" value="UniProtKB-SubCell"/>
</dbReference>
<organism evidence="9 10">
    <name type="scientific">Snuella sedimenti</name>
    <dbReference type="NCBI Taxonomy" id="2798802"/>
    <lineage>
        <taxon>Bacteria</taxon>
        <taxon>Pseudomonadati</taxon>
        <taxon>Bacteroidota</taxon>
        <taxon>Flavobacteriia</taxon>
        <taxon>Flavobacteriales</taxon>
        <taxon>Flavobacteriaceae</taxon>
        <taxon>Snuella</taxon>
    </lineage>
</organism>
<name>A0A8J7LMM7_9FLAO</name>
<keyword evidence="4 7" id="KW-0812">Transmembrane</keyword>
<dbReference type="PROSITE" id="PS52016">
    <property type="entry name" value="TONB_DEPENDENT_REC_3"/>
    <property type="match status" value="1"/>
</dbReference>
<dbReference type="SUPFAM" id="SSF49464">
    <property type="entry name" value="Carboxypeptidase regulatory domain-like"/>
    <property type="match status" value="1"/>
</dbReference>